<dbReference type="AlphaFoldDB" id="A0A225UM80"/>
<dbReference type="Proteomes" id="UP000198211">
    <property type="component" value="Unassembled WGS sequence"/>
</dbReference>
<proteinExistence type="predicted"/>
<name>A0A225UM80_9STRA</name>
<gene>
    <name evidence="1" type="ORF">PHMEG_00036289</name>
</gene>
<evidence type="ECO:0000313" key="1">
    <source>
        <dbReference type="EMBL" id="OWY94083.1"/>
    </source>
</evidence>
<dbReference type="EMBL" id="NBNE01014947">
    <property type="protein sequence ID" value="OWY94083.1"/>
    <property type="molecule type" value="Genomic_DNA"/>
</dbReference>
<accession>A0A225UM80</accession>
<keyword evidence="2" id="KW-1185">Reference proteome</keyword>
<organism evidence="1 2">
    <name type="scientific">Phytophthora megakarya</name>
    <dbReference type="NCBI Taxonomy" id="4795"/>
    <lineage>
        <taxon>Eukaryota</taxon>
        <taxon>Sar</taxon>
        <taxon>Stramenopiles</taxon>
        <taxon>Oomycota</taxon>
        <taxon>Peronosporomycetes</taxon>
        <taxon>Peronosporales</taxon>
        <taxon>Peronosporaceae</taxon>
        <taxon>Phytophthora</taxon>
    </lineage>
</organism>
<protein>
    <submittedName>
        <fullName evidence="1">Uncharacterized protein</fullName>
    </submittedName>
</protein>
<comment type="caution">
    <text evidence="1">The sequence shown here is derived from an EMBL/GenBank/DDBJ whole genome shotgun (WGS) entry which is preliminary data.</text>
</comment>
<sequence length="126" mass="14497">LAHLWHDPFRVAEKIGEYAVNLEIAGSAYNIFPIVHVAKIKPVREFPDRPDLGYEDGQENKIWRILREFLEHWRGDGNPDLNCGAILHEILRDRANQNRFGAMQSHEEAWDKIRIGELVANAGSSR</sequence>
<evidence type="ECO:0000313" key="2">
    <source>
        <dbReference type="Proteomes" id="UP000198211"/>
    </source>
</evidence>
<feature type="non-terminal residue" evidence="1">
    <location>
        <position position="1"/>
    </location>
</feature>
<reference evidence="2" key="1">
    <citation type="submission" date="2017-03" db="EMBL/GenBank/DDBJ databases">
        <title>Phytopthora megakarya and P. palmivora, two closely related causual agents of cacao black pod achieved similar genome size and gene model numbers by different mechanisms.</title>
        <authorList>
            <person name="Ali S."/>
            <person name="Shao J."/>
            <person name="Larry D.J."/>
            <person name="Kronmiller B."/>
            <person name="Shen D."/>
            <person name="Strem M.D."/>
            <person name="Melnick R.L."/>
            <person name="Guiltinan M.J."/>
            <person name="Tyler B.M."/>
            <person name="Meinhardt L.W."/>
            <person name="Bailey B.A."/>
        </authorList>
    </citation>
    <scope>NUCLEOTIDE SEQUENCE [LARGE SCALE GENOMIC DNA]</scope>
    <source>
        <strain evidence="2">zdho120</strain>
    </source>
</reference>